<dbReference type="InterPro" id="IPR011042">
    <property type="entry name" value="6-blade_b-propeller_TolB-like"/>
</dbReference>
<dbReference type="STRING" id="229921.ADN01_02400"/>
<gene>
    <name evidence="3" type="ORF">ADN01_02400</name>
</gene>
<keyword evidence="4" id="KW-1185">Reference proteome</keyword>
<organism evidence="3 4">
    <name type="scientific">Levilinea saccharolytica</name>
    <dbReference type="NCBI Taxonomy" id="229921"/>
    <lineage>
        <taxon>Bacteria</taxon>
        <taxon>Bacillati</taxon>
        <taxon>Chloroflexota</taxon>
        <taxon>Anaerolineae</taxon>
        <taxon>Anaerolineales</taxon>
        <taxon>Anaerolineaceae</taxon>
        <taxon>Levilinea</taxon>
    </lineage>
</organism>
<evidence type="ECO:0000313" key="4">
    <source>
        <dbReference type="Proteomes" id="UP000050501"/>
    </source>
</evidence>
<feature type="region of interest" description="Disordered" evidence="2">
    <location>
        <begin position="1"/>
        <end position="20"/>
    </location>
</feature>
<evidence type="ECO:0000256" key="1">
    <source>
        <dbReference type="ARBA" id="ARBA00009820"/>
    </source>
</evidence>
<dbReference type="PANTHER" id="PTHR36842:SF1">
    <property type="entry name" value="PROTEIN TOLB"/>
    <property type="match status" value="1"/>
</dbReference>
<comment type="similarity">
    <text evidence="1">Belongs to the TolB family.</text>
</comment>
<dbReference type="InterPro" id="IPR011659">
    <property type="entry name" value="WD40"/>
</dbReference>
<accession>A0A0P6Y066</accession>
<reference evidence="3 4" key="1">
    <citation type="submission" date="2015-07" db="EMBL/GenBank/DDBJ databases">
        <title>Genome sequence of Levilinea saccharolytica DSM 16555.</title>
        <authorList>
            <person name="Hemp J."/>
            <person name="Ward L.M."/>
            <person name="Pace L.A."/>
            <person name="Fischer W.W."/>
        </authorList>
    </citation>
    <scope>NUCLEOTIDE SEQUENCE [LARGE SCALE GENOMIC DNA]</scope>
    <source>
        <strain evidence="3 4">KIBI-1</strain>
    </source>
</reference>
<dbReference type="Pfam" id="PF07676">
    <property type="entry name" value="PD40"/>
    <property type="match status" value="3"/>
</dbReference>
<name>A0A0P6Y066_9CHLR</name>
<feature type="compositionally biased region" description="Polar residues" evidence="2">
    <location>
        <begin position="1"/>
        <end position="13"/>
    </location>
</feature>
<dbReference type="RefSeq" id="WP_075070903.1">
    <property type="nucleotide sequence ID" value="NZ_LGCM01000010.1"/>
</dbReference>
<sequence>MNADGSQQRQLTDMPNGACQPAWSPDGSQLAFISPCAGKRNEIYENAQIYLMNADGKNIRLMPRTQAGDFDPAWSPEGSRIAFTSMRNGVPHIFVLDMSEDTLSEVSDTRHADFQPAWRPGARQLAFVRKMTFNHIWIMSDQGFTQFQYSSSGDVNDTAPVWSSDGEFLLYTRSKISPTIPWIQLLAYENRSSGPELRIPPLNSPDIGPVSDPDISPDNLWIIYESWPDGRNHDIFRVDINGADRIRLTSDPGFDFGPVWRPMTALTAP</sequence>
<evidence type="ECO:0008006" key="5">
    <source>
        <dbReference type="Google" id="ProtNLM"/>
    </source>
</evidence>
<proteinExistence type="inferred from homology"/>
<dbReference type="SUPFAM" id="SSF82171">
    <property type="entry name" value="DPP6 N-terminal domain-like"/>
    <property type="match status" value="1"/>
</dbReference>
<dbReference type="AlphaFoldDB" id="A0A0P6Y066"/>
<dbReference type="Gene3D" id="2.120.10.30">
    <property type="entry name" value="TolB, C-terminal domain"/>
    <property type="match status" value="2"/>
</dbReference>
<dbReference type="PANTHER" id="PTHR36842">
    <property type="entry name" value="PROTEIN TOLB HOMOLOG"/>
    <property type="match status" value="1"/>
</dbReference>
<protein>
    <recommendedName>
        <fullName evidence="5">Periplasmic component of the Tol biopolymer transport system</fullName>
    </recommendedName>
</protein>
<evidence type="ECO:0000256" key="2">
    <source>
        <dbReference type="SAM" id="MobiDB-lite"/>
    </source>
</evidence>
<dbReference type="EMBL" id="LGCM01000010">
    <property type="protein sequence ID" value="KPL90705.1"/>
    <property type="molecule type" value="Genomic_DNA"/>
</dbReference>
<dbReference type="Proteomes" id="UP000050501">
    <property type="component" value="Unassembled WGS sequence"/>
</dbReference>
<evidence type="ECO:0000313" key="3">
    <source>
        <dbReference type="EMBL" id="KPL90705.1"/>
    </source>
</evidence>
<comment type="caution">
    <text evidence="3">The sequence shown here is derived from an EMBL/GenBank/DDBJ whole genome shotgun (WGS) entry which is preliminary data.</text>
</comment>